<dbReference type="EMBL" id="CADCXV010001340">
    <property type="protein sequence ID" value="CAB0043752.1"/>
    <property type="molecule type" value="Genomic_DNA"/>
</dbReference>
<accession>A0A6H5J313</accession>
<keyword evidence="2" id="KW-1185">Reference proteome</keyword>
<name>A0A6H5J313_9HYME</name>
<dbReference type="AlphaFoldDB" id="A0A6H5J313"/>
<protein>
    <submittedName>
        <fullName evidence="1">Uncharacterized protein</fullName>
    </submittedName>
</protein>
<evidence type="ECO:0000313" key="2">
    <source>
        <dbReference type="Proteomes" id="UP000479190"/>
    </source>
</evidence>
<gene>
    <name evidence="1" type="ORF">TBRA_LOCUS15340</name>
</gene>
<evidence type="ECO:0000313" key="1">
    <source>
        <dbReference type="EMBL" id="CAB0043752.1"/>
    </source>
</evidence>
<reference evidence="1 2" key="1">
    <citation type="submission" date="2020-02" db="EMBL/GenBank/DDBJ databases">
        <authorList>
            <person name="Ferguson B K."/>
        </authorList>
    </citation>
    <scope>NUCLEOTIDE SEQUENCE [LARGE SCALE GENOMIC DNA]</scope>
</reference>
<proteinExistence type="predicted"/>
<dbReference type="Proteomes" id="UP000479190">
    <property type="component" value="Unassembled WGS sequence"/>
</dbReference>
<organism evidence="1 2">
    <name type="scientific">Trichogramma brassicae</name>
    <dbReference type="NCBI Taxonomy" id="86971"/>
    <lineage>
        <taxon>Eukaryota</taxon>
        <taxon>Metazoa</taxon>
        <taxon>Ecdysozoa</taxon>
        <taxon>Arthropoda</taxon>
        <taxon>Hexapoda</taxon>
        <taxon>Insecta</taxon>
        <taxon>Pterygota</taxon>
        <taxon>Neoptera</taxon>
        <taxon>Endopterygota</taxon>
        <taxon>Hymenoptera</taxon>
        <taxon>Apocrita</taxon>
        <taxon>Proctotrupomorpha</taxon>
        <taxon>Chalcidoidea</taxon>
        <taxon>Trichogrammatidae</taxon>
        <taxon>Trichogramma</taxon>
    </lineage>
</organism>
<sequence length="86" mass="9895">MFPRWPTRCTRYESRPGEELRRRSRDAIPMVSPGGLPGTRYEYDQATTSPRKSRCYGYYVPRVCLLGAPGVNIDPTTRLSPRKSRC</sequence>